<dbReference type="SUPFAM" id="SSF53187">
    <property type="entry name" value="Zn-dependent exopeptidases"/>
    <property type="match status" value="1"/>
</dbReference>
<name>A0A4R5NF81_9LACO</name>
<dbReference type="STRING" id="1612.ABB44_09640"/>
<dbReference type="AlphaFoldDB" id="A0A4R5NF81"/>
<evidence type="ECO:0000256" key="4">
    <source>
        <dbReference type="SAM" id="SignalP"/>
    </source>
</evidence>
<keyword evidence="4" id="KW-0732">Signal</keyword>
<dbReference type="InterPro" id="IPR003646">
    <property type="entry name" value="SH3-like_bac-type"/>
</dbReference>
<dbReference type="GO" id="GO:0071555">
    <property type="term" value="P:cell wall organization"/>
    <property type="evidence" value="ECO:0007669"/>
    <property type="project" value="UniProtKB-KW"/>
</dbReference>
<dbReference type="InterPro" id="IPR017293">
    <property type="entry name" value="N-acetylmuramoyl-L-ala_amidase"/>
</dbReference>
<proteinExistence type="predicted"/>
<gene>
    <name evidence="6" type="ORF">C5L30_001218</name>
</gene>
<keyword evidence="2" id="KW-0961">Cell wall biogenesis/degradation</keyword>
<evidence type="ECO:0000313" key="6">
    <source>
        <dbReference type="EMBL" id="TDG72407.1"/>
    </source>
</evidence>
<feature type="signal peptide" evidence="4">
    <location>
        <begin position="1"/>
        <end position="32"/>
    </location>
</feature>
<dbReference type="RefSeq" id="WP_082607427.1">
    <property type="nucleotide sequence ID" value="NZ_BHYW01000032.1"/>
</dbReference>
<dbReference type="Proteomes" id="UP000295257">
    <property type="component" value="Unassembled WGS sequence"/>
</dbReference>
<evidence type="ECO:0000259" key="5">
    <source>
        <dbReference type="PROSITE" id="PS51781"/>
    </source>
</evidence>
<dbReference type="InterPro" id="IPR002508">
    <property type="entry name" value="MurNAc-LAA_cat"/>
</dbReference>
<reference evidence="6 7" key="1">
    <citation type="journal article" date="2019" name="Appl. Microbiol. Biotechnol.">
        <title>Uncovering carbohydrate metabolism through a genotype-phenotype association study of 56 lactic acid bacteria genomes.</title>
        <authorList>
            <person name="Buron-Moles G."/>
            <person name="Chailyan A."/>
            <person name="Dolejs I."/>
            <person name="Forster J."/>
            <person name="Miks M.H."/>
        </authorList>
    </citation>
    <scope>NUCLEOTIDE SEQUENCE [LARGE SCALE GENOMIC DNA]</scope>
    <source>
        <strain evidence="6 7">ATCC 29644</strain>
    </source>
</reference>
<feature type="domain" description="SH3b" evidence="5">
    <location>
        <begin position="182"/>
        <end position="246"/>
    </location>
</feature>
<dbReference type="Gene3D" id="3.40.630.40">
    <property type="entry name" value="Zn-dependent exopeptidases"/>
    <property type="match status" value="1"/>
</dbReference>
<dbReference type="Pfam" id="PF08239">
    <property type="entry name" value="SH3_3"/>
    <property type="match status" value="3"/>
</dbReference>
<dbReference type="GO" id="GO:0030288">
    <property type="term" value="C:outer membrane-bounded periplasmic space"/>
    <property type="evidence" value="ECO:0007669"/>
    <property type="project" value="TreeGrafter"/>
</dbReference>
<dbReference type="SMART" id="SM00287">
    <property type="entry name" value="SH3b"/>
    <property type="match status" value="3"/>
</dbReference>
<dbReference type="GO" id="GO:0009253">
    <property type="term" value="P:peptidoglycan catabolic process"/>
    <property type="evidence" value="ECO:0007669"/>
    <property type="project" value="InterPro"/>
</dbReference>
<dbReference type="Gene3D" id="2.30.30.40">
    <property type="entry name" value="SH3 Domains"/>
    <property type="match status" value="3"/>
</dbReference>
<sequence length="436" mass="47416">MKKIKTFFMKNRILVAILLLLALSSWSTVALASANAVVVQSDSVNVRVGPGLSYANMGQVKKGDKLAILDEKNKWYQVRLSGDKIGWVASWLIDNTEVSSATNKVGIVKVPNTTVFKSADANSDVLGTIEQSQKVTIMYQEQDWTQILYSGTAGWVKSSFIQGTDKTSGSTNASNSSNSSDNDIKKVTVTQPNTKLRIEPDQNGRVVKTAKVGKQFDYLGKDGKWYKVRDSDGSVGYVASWVVTISGTKSAVKSAATNISEATIVIDPGHGGDDSGAESKKSTYEKNFTLAYAKAIKQQLEKTGARVVLTRSGDDSKSLGQRARLSSKIQADAFISLHFDSSAQANAGSGLTTYYYNKNKDGELADDLNSQLKSLAIGNRGTAQKDLYVLHYNSQPSVLIELGYINSKSDYKYISSAKYKQQVATDVTNGLKEYFK</sequence>
<dbReference type="PIRSF" id="PIRSF037846">
    <property type="entry name" value="Autolysin_YrvJ_prd"/>
    <property type="match status" value="1"/>
</dbReference>
<dbReference type="PANTHER" id="PTHR30404">
    <property type="entry name" value="N-ACETYLMURAMOYL-L-ALANINE AMIDASE"/>
    <property type="match status" value="1"/>
</dbReference>
<dbReference type="Pfam" id="PF01520">
    <property type="entry name" value="Amidase_3"/>
    <property type="match status" value="1"/>
</dbReference>
<feature type="chain" id="PRO_5020934410" description="SH3b domain-containing protein" evidence="4">
    <location>
        <begin position="33"/>
        <end position="436"/>
    </location>
</feature>
<feature type="domain" description="SH3b" evidence="5">
    <location>
        <begin position="33"/>
        <end position="96"/>
    </location>
</feature>
<dbReference type="PANTHER" id="PTHR30404:SF7">
    <property type="entry name" value="CELL WALL AMIDASE LYTH-RELATED"/>
    <property type="match status" value="1"/>
</dbReference>
<feature type="domain" description="SH3b" evidence="5">
    <location>
        <begin position="103"/>
        <end position="165"/>
    </location>
</feature>
<dbReference type="CDD" id="cd02696">
    <property type="entry name" value="MurNAc-LAA"/>
    <property type="match status" value="1"/>
</dbReference>
<evidence type="ECO:0000313" key="7">
    <source>
        <dbReference type="Proteomes" id="UP000295257"/>
    </source>
</evidence>
<keyword evidence="7" id="KW-1185">Reference proteome</keyword>
<feature type="compositionally biased region" description="Low complexity" evidence="3">
    <location>
        <begin position="168"/>
        <end position="181"/>
    </location>
</feature>
<keyword evidence="1" id="KW-0378">Hydrolase</keyword>
<dbReference type="InterPro" id="IPR050695">
    <property type="entry name" value="N-acetylmuramoyl_amidase_3"/>
</dbReference>
<protein>
    <recommendedName>
        <fullName evidence="5">SH3b domain-containing protein</fullName>
    </recommendedName>
</protein>
<dbReference type="EMBL" id="PUFN01000017">
    <property type="protein sequence ID" value="TDG72407.1"/>
    <property type="molecule type" value="Genomic_DNA"/>
</dbReference>
<accession>A0A4R5NF81</accession>
<evidence type="ECO:0000256" key="3">
    <source>
        <dbReference type="SAM" id="MobiDB-lite"/>
    </source>
</evidence>
<dbReference type="SMART" id="SM00646">
    <property type="entry name" value="Ami_3"/>
    <property type="match status" value="1"/>
</dbReference>
<comment type="caution">
    <text evidence="6">The sequence shown here is derived from an EMBL/GenBank/DDBJ whole genome shotgun (WGS) entry which is preliminary data.</text>
</comment>
<evidence type="ECO:0000256" key="1">
    <source>
        <dbReference type="ARBA" id="ARBA00022801"/>
    </source>
</evidence>
<dbReference type="PROSITE" id="PS51781">
    <property type="entry name" value="SH3B"/>
    <property type="match status" value="3"/>
</dbReference>
<feature type="region of interest" description="Disordered" evidence="3">
    <location>
        <begin position="164"/>
        <end position="193"/>
    </location>
</feature>
<evidence type="ECO:0000256" key="2">
    <source>
        <dbReference type="ARBA" id="ARBA00023316"/>
    </source>
</evidence>
<dbReference type="GO" id="GO:0008745">
    <property type="term" value="F:N-acetylmuramoyl-L-alanine amidase activity"/>
    <property type="evidence" value="ECO:0007669"/>
    <property type="project" value="InterPro"/>
</dbReference>
<dbReference type="OrthoDB" id="9806267at2"/>
<organism evidence="6 7">
    <name type="scientific">Companilactobacillus farciminis</name>
    <dbReference type="NCBI Taxonomy" id="1612"/>
    <lineage>
        <taxon>Bacteria</taxon>
        <taxon>Bacillati</taxon>
        <taxon>Bacillota</taxon>
        <taxon>Bacilli</taxon>
        <taxon>Lactobacillales</taxon>
        <taxon>Lactobacillaceae</taxon>
        <taxon>Companilactobacillus</taxon>
    </lineage>
</organism>